<proteinExistence type="predicted"/>
<dbReference type="Proteomes" id="UP000682005">
    <property type="component" value="Chromosome 1"/>
</dbReference>
<evidence type="ECO:0000313" key="4">
    <source>
        <dbReference type="Proteomes" id="UP000682005"/>
    </source>
</evidence>
<evidence type="ECO:0000313" key="3">
    <source>
        <dbReference type="Proteomes" id="UP000060345"/>
    </source>
</evidence>
<keyword evidence="4" id="KW-1185">Reference proteome</keyword>
<dbReference type="Proteomes" id="UP000060345">
    <property type="component" value="Chromosome 1"/>
</dbReference>
<protein>
    <submittedName>
        <fullName evidence="1">Uncharacterized protein</fullName>
    </submittedName>
</protein>
<dbReference type="KEGG" id="pfus:ADJ77_01895"/>
<evidence type="ECO:0000313" key="1">
    <source>
        <dbReference type="EMBL" id="AKU68622.1"/>
    </source>
</evidence>
<dbReference type="RefSeq" id="WP_025078347.1">
    <property type="nucleotide sequence ID" value="NZ_CP012074.1"/>
</dbReference>
<dbReference type="AlphaFoldDB" id="A0A0K1NHQ1"/>
<evidence type="ECO:0000313" key="2">
    <source>
        <dbReference type="EMBL" id="QUB87580.1"/>
    </source>
</evidence>
<reference evidence="1 3" key="1">
    <citation type="submission" date="2015-07" db="EMBL/GenBank/DDBJ databases">
        <authorList>
            <person name="Noorani M."/>
        </authorList>
    </citation>
    <scope>NUCLEOTIDE SEQUENCE [LARGE SCALE GENOMIC DNA]</scope>
    <source>
        <strain evidence="1 3">W1435</strain>
    </source>
</reference>
<dbReference type="EMBL" id="CP072370">
    <property type="protein sequence ID" value="QUB87580.1"/>
    <property type="molecule type" value="Genomic_DNA"/>
</dbReference>
<gene>
    <name evidence="1" type="ORF">ADJ77_01895</name>
    <name evidence="2" type="ORF">J5A51_09045</name>
</gene>
<dbReference type="EMBL" id="CP012074">
    <property type="protein sequence ID" value="AKU68622.1"/>
    <property type="molecule type" value="Genomic_DNA"/>
</dbReference>
<sequence>MKSNKVLSIVGGVLLILGAGLNLRCEMLKVEKDIAQAKFQKVLVLKSKAMEKSKVQDRIKQ</sequence>
<reference evidence="2 4" key="2">
    <citation type="submission" date="2021-03" db="EMBL/GenBank/DDBJ databases">
        <title>Human Oral Microbial Genomes.</title>
        <authorList>
            <person name="Johnston C.D."/>
            <person name="Chen T."/>
            <person name="Dewhirst F.E."/>
        </authorList>
    </citation>
    <scope>NUCLEOTIDE SEQUENCE [LARGE SCALE GENOMIC DNA]</scope>
    <source>
        <strain evidence="2 4">W1435</strain>
    </source>
</reference>
<name>A0A0K1NHQ1_9BACT</name>
<accession>A0A0K1NHQ1</accession>
<organism evidence="1 3">
    <name type="scientific">Prevotella fusca JCM 17724</name>
    <dbReference type="NCBI Taxonomy" id="1236517"/>
    <lineage>
        <taxon>Bacteria</taxon>
        <taxon>Pseudomonadati</taxon>
        <taxon>Bacteroidota</taxon>
        <taxon>Bacteroidia</taxon>
        <taxon>Bacteroidales</taxon>
        <taxon>Prevotellaceae</taxon>
        <taxon>Prevotella</taxon>
    </lineage>
</organism>